<feature type="domain" description="Radical SAM core" evidence="7">
    <location>
        <begin position="17"/>
        <end position="249"/>
    </location>
</feature>
<evidence type="ECO:0000256" key="2">
    <source>
        <dbReference type="ARBA" id="ARBA00022485"/>
    </source>
</evidence>
<gene>
    <name evidence="8" type="ORF">ENS06_05685</name>
</gene>
<dbReference type="PROSITE" id="PS51918">
    <property type="entry name" value="RADICAL_SAM"/>
    <property type="match status" value="1"/>
</dbReference>
<dbReference type="SFLD" id="SFLDS00029">
    <property type="entry name" value="Radical_SAM"/>
    <property type="match status" value="1"/>
</dbReference>
<evidence type="ECO:0000313" key="8">
    <source>
        <dbReference type="EMBL" id="HFK96800.1"/>
    </source>
</evidence>
<reference evidence="8" key="1">
    <citation type="journal article" date="2020" name="mSystems">
        <title>Genome- and Community-Level Interaction Insights into Carbon Utilization and Element Cycling Functions of Hydrothermarchaeota in Hydrothermal Sediment.</title>
        <authorList>
            <person name="Zhou Z."/>
            <person name="Liu Y."/>
            <person name="Xu W."/>
            <person name="Pan J."/>
            <person name="Luo Z.H."/>
            <person name="Li M."/>
        </authorList>
    </citation>
    <scope>NUCLEOTIDE SEQUENCE [LARGE SCALE GENOMIC DNA]</scope>
    <source>
        <strain evidence="8">SpSt-456</strain>
    </source>
</reference>
<name>A0A832A5U5_9BACT</name>
<evidence type="ECO:0000256" key="5">
    <source>
        <dbReference type="ARBA" id="ARBA00023004"/>
    </source>
</evidence>
<protein>
    <submittedName>
        <fullName evidence="8">Radical SAM protein</fullName>
    </submittedName>
</protein>
<keyword evidence="6" id="KW-0411">Iron-sulfur</keyword>
<dbReference type="SFLD" id="SFLDG01083">
    <property type="entry name" value="Uncharacterised_Radical_SAM_Su"/>
    <property type="match status" value="1"/>
</dbReference>
<dbReference type="InterPro" id="IPR007197">
    <property type="entry name" value="rSAM"/>
</dbReference>
<dbReference type="PANTHER" id="PTHR43787:SF11">
    <property type="entry name" value="UPF0026 PROTEIN SLR1464"/>
    <property type="match status" value="1"/>
</dbReference>
<dbReference type="AlphaFoldDB" id="A0A832A5U5"/>
<dbReference type="GO" id="GO:0046872">
    <property type="term" value="F:metal ion binding"/>
    <property type="evidence" value="ECO:0007669"/>
    <property type="project" value="UniProtKB-KW"/>
</dbReference>
<comment type="caution">
    <text evidence="8">The sequence shown here is derived from an EMBL/GenBank/DDBJ whole genome shotgun (WGS) entry which is preliminary data.</text>
</comment>
<dbReference type="InterPro" id="IPR040084">
    <property type="entry name" value="GTPase_Obg"/>
</dbReference>
<evidence type="ECO:0000256" key="6">
    <source>
        <dbReference type="ARBA" id="ARBA00023014"/>
    </source>
</evidence>
<dbReference type="InterPro" id="IPR058240">
    <property type="entry name" value="rSAM_sf"/>
</dbReference>
<dbReference type="InterPro" id="IPR036390">
    <property type="entry name" value="WH_DNA-bd_sf"/>
</dbReference>
<keyword evidence="4" id="KW-0479">Metal-binding</keyword>
<dbReference type="Gene3D" id="3.20.20.70">
    <property type="entry name" value="Aldolase class I"/>
    <property type="match status" value="1"/>
</dbReference>
<sequence length="320" mass="34904">MKAARVLSALFGPVPSRRLGRSLGIDVIPPKTCTLDCLYCESGPTTHLSLRREAFIPPDAVLAQVEAFLERHAGSVDALTFSSAGEPTLYEPLGDLIPAIKKRFPTLPLVVLTNGTLLWDPAVRRALLQVDRVVPSLDAACAEVFARLNRPHPRLSLDQILEGLEIFRREYAGAYHLEILLVSGINDAPAHLRDLAALVRRIGPDRVELNTVVRPPAVSGIRGLSAKAMAEAAAFFSCPVDVLGAYEARGGQSREEVLEERLVTLVRRRPCPAEEMADALGVSAEAVTRALERLVGQGRLRLQEFDGRQFVVPAQDESEK</sequence>
<dbReference type="EMBL" id="DSTK01000016">
    <property type="protein sequence ID" value="HFK96800.1"/>
    <property type="molecule type" value="Genomic_DNA"/>
</dbReference>
<dbReference type="CDD" id="cd01335">
    <property type="entry name" value="Radical_SAM"/>
    <property type="match status" value="1"/>
</dbReference>
<dbReference type="GO" id="GO:0051539">
    <property type="term" value="F:4 iron, 4 sulfur cluster binding"/>
    <property type="evidence" value="ECO:0007669"/>
    <property type="project" value="UniProtKB-KW"/>
</dbReference>
<keyword evidence="2" id="KW-0004">4Fe-4S</keyword>
<accession>A0A832A5U5</accession>
<organism evidence="8">
    <name type="scientific">Desulfacinum infernum</name>
    <dbReference type="NCBI Taxonomy" id="35837"/>
    <lineage>
        <taxon>Bacteria</taxon>
        <taxon>Pseudomonadati</taxon>
        <taxon>Thermodesulfobacteriota</taxon>
        <taxon>Syntrophobacteria</taxon>
        <taxon>Syntrophobacterales</taxon>
        <taxon>Syntrophobacteraceae</taxon>
        <taxon>Desulfacinum</taxon>
    </lineage>
</organism>
<keyword evidence="5" id="KW-0408">Iron</keyword>
<dbReference type="PANTHER" id="PTHR43787">
    <property type="entry name" value="FEMO COFACTOR BIOSYNTHESIS PROTEIN NIFB-RELATED"/>
    <property type="match status" value="1"/>
</dbReference>
<dbReference type="GO" id="GO:0003824">
    <property type="term" value="F:catalytic activity"/>
    <property type="evidence" value="ECO:0007669"/>
    <property type="project" value="InterPro"/>
</dbReference>
<dbReference type="SUPFAM" id="SSF102114">
    <property type="entry name" value="Radical SAM enzymes"/>
    <property type="match status" value="1"/>
</dbReference>
<dbReference type="InterPro" id="IPR013785">
    <property type="entry name" value="Aldolase_TIM"/>
</dbReference>
<evidence type="ECO:0000256" key="4">
    <source>
        <dbReference type="ARBA" id="ARBA00022723"/>
    </source>
</evidence>
<dbReference type="SUPFAM" id="SSF46785">
    <property type="entry name" value="Winged helix' DNA-binding domain"/>
    <property type="match status" value="1"/>
</dbReference>
<comment type="cofactor">
    <cofactor evidence="1">
        <name>[4Fe-4S] cluster</name>
        <dbReference type="ChEBI" id="CHEBI:49883"/>
    </cofactor>
</comment>
<keyword evidence="3" id="KW-0949">S-adenosyl-L-methionine</keyword>
<proteinExistence type="predicted"/>
<evidence type="ECO:0000259" key="7">
    <source>
        <dbReference type="PROSITE" id="PS51918"/>
    </source>
</evidence>
<evidence type="ECO:0000256" key="1">
    <source>
        <dbReference type="ARBA" id="ARBA00001966"/>
    </source>
</evidence>
<evidence type="ECO:0000256" key="3">
    <source>
        <dbReference type="ARBA" id="ARBA00022691"/>
    </source>
</evidence>
<dbReference type="Pfam" id="PF04055">
    <property type="entry name" value="Radical_SAM"/>
    <property type="match status" value="1"/>
</dbReference>